<dbReference type="Gene3D" id="6.10.140.2220">
    <property type="match status" value="1"/>
</dbReference>
<evidence type="ECO:0000259" key="5">
    <source>
        <dbReference type="PROSITE" id="PS50865"/>
    </source>
</evidence>
<dbReference type="InterPro" id="IPR046824">
    <property type="entry name" value="Mss51-like_C"/>
</dbReference>
<evidence type="ECO:0000313" key="7">
    <source>
        <dbReference type="Proteomes" id="UP001286313"/>
    </source>
</evidence>
<accession>A0AAE1KKX9</accession>
<protein>
    <recommendedName>
        <fullName evidence="5">MYND-type domain-containing protein</fullName>
    </recommendedName>
</protein>
<feature type="domain" description="MYND-type" evidence="5">
    <location>
        <begin position="65"/>
        <end position="103"/>
    </location>
</feature>
<dbReference type="PROSITE" id="PS50865">
    <property type="entry name" value="ZF_MYND_2"/>
    <property type="match status" value="1"/>
</dbReference>
<dbReference type="SUPFAM" id="SSF144232">
    <property type="entry name" value="HIT/MYND zinc finger-like"/>
    <property type="match status" value="1"/>
</dbReference>
<evidence type="ECO:0000256" key="4">
    <source>
        <dbReference type="PROSITE-ProRule" id="PRU00134"/>
    </source>
</evidence>
<name>A0AAE1KKX9_PETCI</name>
<organism evidence="6 7">
    <name type="scientific">Petrolisthes cinctipes</name>
    <name type="common">Flat porcelain crab</name>
    <dbReference type="NCBI Taxonomy" id="88211"/>
    <lineage>
        <taxon>Eukaryota</taxon>
        <taxon>Metazoa</taxon>
        <taxon>Ecdysozoa</taxon>
        <taxon>Arthropoda</taxon>
        <taxon>Crustacea</taxon>
        <taxon>Multicrustacea</taxon>
        <taxon>Malacostraca</taxon>
        <taxon>Eumalacostraca</taxon>
        <taxon>Eucarida</taxon>
        <taxon>Decapoda</taxon>
        <taxon>Pleocyemata</taxon>
        <taxon>Anomura</taxon>
        <taxon>Galatheoidea</taxon>
        <taxon>Porcellanidae</taxon>
        <taxon>Petrolisthes</taxon>
    </lineage>
</organism>
<dbReference type="Proteomes" id="UP001286313">
    <property type="component" value="Unassembled WGS sequence"/>
</dbReference>
<keyword evidence="3" id="KW-0862">Zinc</keyword>
<dbReference type="PANTHER" id="PTHR46920">
    <property type="match status" value="1"/>
</dbReference>
<evidence type="ECO:0000313" key="6">
    <source>
        <dbReference type="EMBL" id="KAK3875242.1"/>
    </source>
</evidence>
<keyword evidence="1" id="KW-0479">Metal-binding</keyword>
<sequence length="402" mass="44869">MAFEVKEYPPRCFSEKYQKYLAPHGVLISPQKALKNKKLGNQAEDTLRKAFKITMKKLKKMKTSCANCNMNEGVSVECMWCQGVRYCSEECQKQRVTTHTPVCHLLRNETIDQVVECMPCPVPLGREVLRGKGGKVKDWDDWYSRHTNLGDSIVNAAILVSQWWSYTGLQNPGEEALQHSLKRIVSNVFSTVLTIGNSVNWFPSLQHNPTSADDTTDPFHIHLLGADKPEVGAVTSGLITVSSRVLGRPLVVTLVAPDLAHHPVTLPWTPTNPHQVAPSVSVVAYAGLYHDFWREHVATTDPTAKVRKPDIALAIHPGVHTDEMLMLWKPTLLLLTQEGIPIAMTTYNDAEYQQTLQKLSPLGLDIVHKGVNPLGSLHAKQTPYEPDHVWANNSYVIAIHNT</sequence>
<evidence type="ECO:0000256" key="2">
    <source>
        <dbReference type="ARBA" id="ARBA00022771"/>
    </source>
</evidence>
<dbReference type="PROSITE" id="PS01360">
    <property type="entry name" value="ZF_MYND_1"/>
    <property type="match status" value="1"/>
</dbReference>
<keyword evidence="2 4" id="KW-0863">Zinc-finger</keyword>
<dbReference type="EMBL" id="JAWQEG010001992">
    <property type="protein sequence ID" value="KAK3875242.1"/>
    <property type="molecule type" value="Genomic_DNA"/>
</dbReference>
<dbReference type="Pfam" id="PF01753">
    <property type="entry name" value="zf-MYND"/>
    <property type="match status" value="1"/>
</dbReference>
<reference evidence="6" key="1">
    <citation type="submission" date="2023-10" db="EMBL/GenBank/DDBJ databases">
        <title>Genome assemblies of two species of porcelain crab, Petrolisthes cinctipes and Petrolisthes manimaculis (Anomura: Porcellanidae).</title>
        <authorList>
            <person name="Angst P."/>
        </authorList>
    </citation>
    <scope>NUCLEOTIDE SEQUENCE</scope>
    <source>
        <strain evidence="6">PB745_01</strain>
        <tissue evidence="6">Gill</tissue>
    </source>
</reference>
<dbReference type="Pfam" id="PF20179">
    <property type="entry name" value="MSS51_C"/>
    <property type="match status" value="1"/>
</dbReference>
<evidence type="ECO:0000256" key="1">
    <source>
        <dbReference type="ARBA" id="ARBA00022723"/>
    </source>
</evidence>
<comment type="caution">
    <text evidence="6">The sequence shown here is derived from an EMBL/GenBank/DDBJ whole genome shotgun (WGS) entry which is preliminary data.</text>
</comment>
<dbReference type="PANTHER" id="PTHR46920:SF1">
    <property type="entry name" value="PROTEIN MSS51 HOMOLOG, MITOCHONDRIAL-RELATED"/>
    <property type="match status" value="1"/>
</dbReference>
<keyword evidence="7" id="KW-1185">Reference proteome</keyword>
<proteinExistence type="predicted"/>
<gene>
    <name evidence="6" type="ORF">Pcinc_019842</name>
</gene>
<evidence type="ECO:0000256" key="3">
    <source>
        <dbReference type="ARBA" id="ARBA00022833"/>
    </source>
</evidence>
<dbReference type="AlphaFoldDB" id="A0AAE1KKX9"/>
<dbReference type="GO" id="GO:0008270">
    <property type="term" value="F:zinc ion binding"/>
    <property type="evidence" value="ECO:0007669"/>
    <property type="project" value="UniProtKB-KW"/>
</dbReference>
<dbReference type="InterPro" id="IPR002893">
    <property type="entry name" value="Znf_MYND"/>
</dbReference>
<dbReference type="InterPro" id="IPR052839">
    <property type="entry name" value="Mito_gene_expr_regulator"/>
</dbReference>